<comment type="function">
    <text evidence="9">Involved in 1,2-propanediol (1,2-PD) degradation by catalyzing the conversion of propanoyl-CoA to propanoyl-phosphate.</text>
</comment>
<dbReference type="NCBIfam" id="NF011652">
    <property type="entry name" value="PRK15070.1"/>
    <property type="match status" value="1"/>
</dbReference>
<evidence type="ECO:0000256" key="6">
    <source>
        <dbReference type="ARBA" id="ARBA00022723"/>
    </source>
</evidence>
<evidence type="ECO:0000256" key="1">
    <source>
        <dbReference type="ARBA" id="ARBA00001947"/>
    </source>
</evidence>
<evidence type="ECO:0000256" key="8">
    <source>
        <dbReference type="ARBA" id="ARBA00023315"/>
    </source>
</evidence>
<dbReference type="GO" id="GO:0051144">
    <property type="term" value="P:1,2-propanediol catabolic process"/>
    <property type="evidence" value="ECO:0007669"/>
    <property type="project" value="UniProtKB-UniPathway"/>
</dbReference>
<dbReference type="PIRSF" id="PIRSF010130">
    <property type="entry name" value="PduL"/>
    <property type="match status" value="1"/>
</dbReference>
<evidence type="ECO:0000256" key="7">
    <source>
        <dbReference type="ARBA" id="ARBA00022833"/>
    </source>
</evidence>
<organism evidence="10 11">
    <name type="scientific">Candidatus Nealsonbacteria bacterium CG09_land_8_20_14_0_10_42_14</name>
    <dbReference type="NCBI Taxonomy" id="1974707"/>
    <lineage>
        <taxon>Bacteria</taxon>
        <taxon>Candidatus Nealsoniibacteriota</taxon>
    </lineage>
</organism>
<dbReference type="PANTHER" id="PTHR39453">
    <property type="entry name" value="PHOSPHATE PROPANOYLTRANSFERASE"/>
    <property type="match status" value="1"/>
</dbReference>
<evidence type="ECO:0000313" key="10">
    <source>
        <dbReference type="EMBL" id="PIS17356.1"/>
    </source>
</evidence>
<dbReference type="InterPro" id="IPR008300">
    <property type="entry name" value="PTAC"/>
</dbReference>
<dbReference type="PANTHER" id="PTHR39453:SF1">
    <property type="entry name" value="PHOSPHATE PROPANOYLTRANSFERASE"/>
    <property type="match status" value="1"/>
</dbReference>
<reference evidence="11" key="1">
    <citation type="submission" date="2017-09" db="EMBL/GenBank/DDBJ databases">
        <title>Depth-based differentiation of microbial function through sediment-hosted aquifers and enrichment of novel symbionts in the deep terrestrial subsurface.</title>
        <authorList>
            <person name="Probst A.J."/>
            <person name="Ladd B."/>
            <person name="Jarett J.K."/>
            <person name="Geller-Mcgrath D.E."/>
            <person name="Sieber C.M.K."/>
            <person name="Emerson J.B."/>
            <person name="Anantharaman K."/>
            <person name="Thomas B.C."/>
            <person name="Malmstrom R."/>
            <person name="Stieglmeier M."/>
            <person name="Klingl A."/>
            <person name="Woyke T."/>
            <person name="Ryan C.M."/>
            <person name="Banfield J.F."/>
        </authorList>
    </citation>
    <scope>NUCLEOTIDE SEQUENCE [LARGE SCALE GENOMIC DNA]</scope>
</reference>
<dbReference type="GO" id="GO:0016747">
    <property type="term" value="F:acyltransferase activity, transferring groups other than amino-acyl groups"/>
    <property type="evidence" value="ECO:0007669"/>
    <property type="project" value="InterPro"/>
</dbReference>
<evidence type="ECO:0000256" key="3">
    <source>
        <dbReference type="ARBA" id="ARBA00012206"/>
    </source>
</evidence>
<evidence type="ECO:0000256" key="4">
    <source>
        <dbReference type="ARBA" id="ARBA00020837"/>
    </source>
</evidence>
<dbReference type="EMBL" id="PEZD01000024">
    <property type="protein sequence ID" value="PIS17356.1"/>
    <property type="molecule type" value="Genomic_DNA"/>
</dbReference>
<keyword evidence="8 9" id="KW-0012">Acyltransferase</keyword>
<comment type="caution">
    <text evidence="10">The sequence shown here is derived from an EMBL/GenBank/DDBJ whole genome shotgun (WGS) entry which is preliminary data.</text>
</comment>
<dbReference type="GO" id="GO:0046872">
    <property type="term" value="F:metal ion binding"/>
    <property type="evidence" value="ECO:0007669"/>
    <property type="project" value="UniProtKB-KW"/>
</dbReference>
<comment type="pathway">
    <text evidence="9">Polyol metabolism; 1,2-propanediol degradation.</text>
</comment>
<comment type="similarity">
    <text evidence="2 9">Belongs to the PduL family.</text>
</comment>
<protein>
    <recommendedName>
        <fullName evidence="4 9">Phosphate propanoyltransferase</fullName>
        <ecNumber evidence="3 9">2.3.1.222</ecNumber>
    </recommendedName>
</protein>
<evidence type="ECO:0000313" key="11">
    <source>
        <dbReference type="Proteomes" id="UP000229675"/>
    </source>
</evidence>
<dbReference type="Pfam" id="PF06130">
    <property type="entry name" value="PTAC"/>
    <property type="match status" value="1"/>
</dbReference>
<dbReference type="EC" id="2.3.1.222" evidence="3 9"/>
<keyword evidence="6" id="KW-0479">Metal-binding</keyword>
<dbReference type="UniPathway" id="UPA00621"/>
<evidence type="ECO:0000256" key="2">
    <source>
        <dbReference type="ARBA" id="ARBA00007342"/>
    </source>
</evidence>
<keyword evidence="5 9" id="KW-0808">Transferase</keyword>
<dbReference type="AlphaFoldDB" id="A0A2H0WXF7"/>
<evidence type="ECO:0000256" key="9">
    <source>
        <dbReference type="PIRNR" id="PIRNR010130"/>
    </source>
</evidence>
<proteinExistence type="inferred from homology"/>
<keyword evidence="7" id="KW-0862">Zinc</keyword>
<evidence type="ECO:0000256" key="5">
    <source>
        <dbReference type="ARBA" id="ARBA00022679"/>
    </source>
</evidence>
<comment type="cofactor">
    <cofactor evidence="1">
        <name>Zn(2+)</name>
        <dbReference type="ChEBI" id="CHEBI:29105"/>
    </cofactor>
</comment>
<gene>
    <name evidence="10" type="ORF">COT59_01095</name>
</gene>
<dbReference type="Proteomes" id="UP000229675">
    <property type="component" value="Unassembled WGS sequence"/>
</dbReference>
<sequence>MKEENLKKEIPIEVSARHIHLCQKDMEALFGKGYKLKKLRDLFQPGDFAVKEILEIKTNSGKSLNLRVVGPIRKETQIELSKTDAILLGMNPPIRDSEDLKGTPGAILIGPKGKIRLKQGIINAWRHIHCNFKEAKKFGLKNKTLISVKVNGLGSITFHNVKVRVEKKSRLCLHLDTDEGNAANIVKKGKGIIL</sequence>
<comment type="catalytic activity">
    <reaction evidence="9">
        <text>propanoyl-CoA + phosphate = propanoyl phosphate + CoA</text>
        <dbReference type="Rhea" id="RHEA:28046"/>
        <dbReference type="ChEBI" id="CHEBI:43474"/>
        <dbReference type="ChEBI" id="CHEBI:57287"/>
        <dbReference type="ChEBI" id="CHEBI:57392"/>
        <dbReference type="ChEBI" id="CHEBI:58933"/>
        <dbReference type="EC" id="2.3.1.222"/>
    </reaction>
</comment>
<name>A0A2H0WXF7_9BACT</name>
<accession>A0A2H0WXF7</accession>